<name>A0A165AGM2_9CRUS</name>
<dbReference type="EMBL" id="LRGB01000626">
    <property type="protein sequence ID" value="KZS17624.1"/>
    <property type="molecule type" value="Genomic_DNA"/>
</dbReference>
<comment type="caution">
    <text evidence="1">The sequence shown here is derived from an EMBL/GenBank/DDBJ whole genome shotgun (WGS) entry which is preliminary data.</text>
</comment>
<organism evidence="1 2">
    <name type="scientific">Daphnia magna</name>
    <dbReference type="NCBI Taxonomy" id="35525"/>
    <lineage>
        <taxon>Eukaryota</taxon>
        <taxon>Metazoa</taxon>
        <taxon>Ecdysozoa</taxon>
        <taxon>Arthropoda</taxon>
        <taxon>Crustacea</taxon>
        <taxon>Branchiopoda</taxon>
        <taxon>Diplostraca</taxon>
        <taxon>Cladocera</taxon>
        <taxon>Anomopoda</taxon>
        <taxon>Daphniidae</taxon>
        <taxon>Daphnia</taxon>
    </lineage>
</organism>
<sequence length="60" mass="6903">MQESFPIFLLFILLSNQRGRIVKRASLLAVSYQDKLRRPTFFVLVALLTFGWASSRIALC</sequence>
<dbReference type="AlphaFoldDB" id="A0A165AGM2"/>
<evidence type="ECO:0000313" key="1">
    <source>
        <dbReference type="EMBL" id="KZS17624.1"/>
    </source>
</evidence>
<protein>
    <submittedName>
        <fullName evidence="1">Uncharacterized protein</fullName>
    </submittedName>
</protein>
<reference evidence="1 2" key="1">
    <citation type="submission" date="2016-03" db="EMBL/GenBank/DDBJ databases">
        <title>EvidentialGene: Evidence-directed Construction of Genes on Genomes.</title>
        <authorList>
            <person name="Gilbert D.G."/>
            <person name="Choi J.-H."/>
            <person name="Mockaitis K."/>
            <person name="Colbourne J."/>
            <person name="Pfrender M."/>
        </authorList>
    </citation>
    <scope>NUCLEOTIDE SEQUENCE [LARGE SCALE GENOMIC DNA]</scope>
    <source>
        <strain evidence="1 2">Xinb3</strain>
        <tissue evidence="1">Complete organism</tissue>
    </source>
</reference>
<keyword evidence="2" id="KW-1185">Reference proteome</keyword>
<gene>
    <name evidence="1" type="ORF">APZ42_016537</name>
</gene>
<proteinExistence type="predicted"/>
<evidence type="ECO:0000313" key="2">
    <source>
        <dbReference type="Proteomes" id="UP000076858"/>
    </source>
</evidence>
<accession>A0A165AGM2</accession>
<dbReference type="Proteomes" id="UP000076858">
    <property type="component" value="Unassembled WGS sequence"/>
</dbReference>